<gene>
    <name evidence="2" type="ORF">ACJRO7_021158</name>
</gene>
<protein>
    <submittedName>
        <fullName evidence="2">Uncharacterized protein</fullName>
    </submittedName>
</protein>
<name>A0ABD3KKS8_EUCGL</name>
<sequence length="94" mass="10539">MSTAYLPLVNKTIKFSPLLTVSQQSPRFPSTETEAAPPSVSSARHRPLLRSADASFVDLLSTGLKLARVLSPARQHHRRRKSPRVFVFSSRLRQ</sequence>
<evidence type="ECO:0000313" key="3">
    <source>
        <dbReference type="Proteomes" id="UP001634007"/>
    </source>
</evidence>
<organism evidence="2 3">
    <name type="scientific">Eucalyptus globulus</name>
    <name type="common">Tasmanian blue gum</name>
    <dbReference type="NCBI Taxonomy" id="34317"/>
    <lineage>
        <taxon>Eukaryota</taxon>
        <taxon>Viridiplantae</taxon>
        <taxon>Streptophyta</taxon>
        <taxon>Embryophyta</taxon>
        <taxon>Tracheophyta</taxon>
        <taxon>Spermatophyta</taxon>
        <taxon>Magnoliopsida</taxon>
        <taxon>eudicotyledons</taxon>
        <taxon>Gunneridae</taxon>
        <taxon>Pentapetalae</taxon>
        <taxon>rosids</taxon>
        <taxon>malvids</taxon>
        <taxon>Myrtales</taxon>
        <taxon>Myrtaceae</taxon>
        <taxon>Myrtoideae</taxon>
        <taxon>Eucalypteae</taxon>
        <taxon>Eucalyptus</taxon>
    </lineage>
</organism>
<dbReference type="AlphaFoldDB" id="A0ABD3KKS8"/>
<dbReference type="EMBL" id="JBJKBG010000005">
    <property type="protein sequence ID" value="KAL3739842.1"/>
    <property type="molecule type" value="Genomic_DNA"/>
</dbReference>
<evidence type="ECO:0000313" key="2">
    <source>
        <dbReference type="EMBL" id="KAL3739842.1"/>
    </source>
</evidence>
<keyword evidence="3" id="KW-1185">Reference proteome</keyword>
<feature type="region of interest" description="Disordered" evidence="1">
    <location>
        <begin position="24"/>
        <end position="44"/>
    </location>
</feature>
<accession>A0ABD3KKS8</accession>
<dbReference type="Proteomes" id="UP001634007">
    <property type="component" value="Unassembled WGS sequence"/>
</dbReference>
<reference evidence="2 3" key="1">
    <citation type="submission" date="2024-11" db="EMBL/GenBank/DDBJ databases">
        <title>Chromosome-level genome assembly of Eucalyptus globulus Labill. provides insights into its genome evolution.</title>
        <authorList>
            <person name="Li X."/>
        </authorList>
    </citation>
    <scope>NUCLEOTIDE SEQUENCE [LARGE SCALE GENOMIC DNA]</scope>
    <source>
        <strain evidence="2">CL2024</strain>
        <tissue evidence="2">Fresh tender leaves</tissue>
    </source>
</reference>
<evidence type="ECO:0000256" key="1">
    <source>
        <dbReference type="SAM" id="MobiDB-lite"/>
    </source>
</evidence>
<feature type="region of interest" description="Disordered" evidence="1">
    <location>
        <begin position="73"/>
        <end position="94"/>
    </location>
</feature>
<proteinExistence type="predicted"/>
<comment type="caution">
    <text evidence="2">The sequence shown here is derived from an EMBL/GenBank/DDBJ whole genome shotgun (WGS) entry which is preliminary data.</text>
</comment>
<feature type="compositionally biased region" description="Polar residues" evidence="1">
    <location>
        <begin position="24"/>
        <end position="33"/>
    </location>
</feature>
<feature type="compositionally biased region" description="Basic residues" evidence="1">
    <location>
        <begin position="74"/>
        <end position="83"/>
    </location>
</feature>